<evidence type="ECO:0000313" key="8">
    <source>
        <dbReference type="EMBL" id="MBM6737222.1"/>
    </source>
</evidence>
<keyword evidence="2" id="KW-1003">Cell membrane</keyword>
<evidence type="ECO:0000256" key="3">
    <source>
        <dbReference type="ARBA" id="ARBA00022692"/>
    </source>
</evidence>
<evidence type="ECO:0000256" key="1">
    <source>
        <dbReference type="ARBA" id="ARBA00004651"/>
    </source>
</evidence>
<keyword evidence="4 6" id="KW-1133">Transmembrane helix</keyword>
<organism evidence="8 9">
    <name type="scientific">Faecalicatena fissicatena</name>
    <dbReference type="NCBI Taxonomy" id="290055"/>
    <lineage>
        <taxon>Bacteria</taxon>
        <taxon>Bacillati</taxon>
        <taxon>Bacillota</taxon>
        <taxon>Clostridia</taxon>
        <taxon>Lachnospirales</taxon>
        <taxon>Lachnospiraceae</taxon>
        <taxon>Faecalicatena</taxon>
    </lineage>
</organism>
<dbReference type="Proteomes" id="UP000716906">
    <property type="component" value="Unassembled WGS sequence"/>
</dbReference>
<evidence type="ECO:0000256" key="5">
    <source>
        <dbReference type="ARBA" id="ARBA00023136"/>
    </source>
</evidence>
<dbReference type="EMBL" id="JACLYY010000003">
    <property type="protein sequence ID" value="MBM6737222.1"/>
    <property type="molecule type" value="Genomic_DNA"/>
</dbReference>
<feature type="transmembrane region" description="Helical" evidence="6">
    <location>
        <begin position="301"/>
        <end position="321"/>
    </location>
</feature>
<dbReference type="InterPro" id="IPR003838">
    <property type="entry name" value="ABC3_permease_C"/>
</dbReference>
<evidence type="ECO:0000313" key="9">
    <source>
        <dbReference type="Proteomes" id="UP000716906"/>
    </source>
</evidence>
<proteinExistence type="predicted"/>
<comment type="subcellular location">
    <subcellularLocation>
        <location evidence="1">Cell membrane</location>
        <topology evidence="1">Multi-pass membrane protein</topology>
    </subcellularLocation>
</comment>
<comment type="caution">
    <text evidence="8">The sequence shown here is derived from an EMBL/GenBank/DDBJ whole genome shotgun (WGS) entry which is preliminary data.</text>
</comment>
<dbReference type="PANTHER" id="PTHR30572">
    <property type="entry name" value="MEMBRANE COMPONENT OF TRANSPORTER-RELATED"/>
    <property type="match status" value="1"/>
</dbReference>
<dbReference type="Pfam" id="PF02687">
    <property type="entry name" value="FtsX"/>
    <property type="match status" value="1"/>
</dbReference>
<keyword evidence="9" id="KW-1185">Reference proteome</keyword>
<sequence>MNFFKRAMKYCFRQRLRSLLLFLTFTLLSTTVLIAISSKEAVQQGTKQIKETVGASVRIEIDTNDMNNYGSAEDYGNGASGYTYNGDFITQKIVDKIAGLGKVIGYNAKSSEGFWGIPQSFEPLPGMINASGLATPYQSLLDSSLDTKFLNGTYKLEEGRHIKPDDKYVALISKELADKNNLAVDDKITFQNGIDEAGTSTFTIVGIFSGTEGLTHSAITPDGIPANLGYIDVNSLKEIYELQGYDYLDVYTHTPEEAKELMETIKNLPEVKGKTFVFNVNTEDFDLVSTPLSSFGSMIDAAVLLITVIGSLVIILLLVLWTRGRKKEIGILLAIGRSKVEIIGQLLSENILIGLLSMGATACLSNILTDKIGRYIIGKAGESVTDITVSIATPDMVRVYGIGLLLVCFAVFVASYTVIRLKPKDILTKMDYSF</sequence>
<name>A0ABS2E6G7_9FIRM</name>
<protein>
    <submittedName>
        <fullName evidence="8">ABC transporter permease</fullName>
    </submittedName>
</protein>
<keyword evidence="3 6" id="KW-0812">Transmembrane</keyword>
<feature type="transmembrane region" description="Helical" evidence="6">
    <location>
        <begin position="399"/>
        <end position="419"/>
    </location>
</feature>
<keyword evidence="5 6" id="KW-0472">Membrane</keyword>
<evidence type="ECO:0000256" key="6">
    <source>
        <dbReference type="SAM" id="Phobius"/>
    </source>
</evidence>
<dbReference type="InterPro" id="IPR050250">
    <property type="entry name" value="Macrolide_Exporter_MacB"/>
</dbReference>
<dbReference type="PANTHER" id="PTHR30572:SF9">
    <property type="entry name" value="ABC TRANSPORTER PERMEASE PROTEIN"/>
    <property type="match status" value="1"/>
</dbReference>
<dbReference type="RefSeq" id="WP_205155729.1">
    <property type="nucleotide sequence ID" value="NZ_JACLYY010000003.1"/>
</dbReference>
<feature type="domain" description="ABC3 transporter permease C-terminal" evidence="7">
    <location>
        <begin position="302"/>
        <end position="423"/>
    </location>
</feature>
<evidence type="ECO:0000259" key="7">
    <source>
        <dbReference type="Pfam" id="PF02687"/>
    </source>
</evidence>
<accession>A0ABS2E6G7</accession>
<evidence type="ECO:0000256" key="4">
    <source>
        <dbReference type="ARBA" id="ARBA00022989"/>
    </source>
</evidence>
<gene>
    <name evidence="8" type="ORF">H7U36_03755</name>
</gene>
<evidence type="ECO:0000256" key="2">
    <source>
        <dbReference type="ARBA" id="ARBA00022475"/>
    </source>
</evidence>
<reference evidence="8 9" key="1">
    <citation type="journal article" date="2021" name="Sci. Rep.">
        <title>The distribution of antibiotic resistance genes in chicken gut microbiota commensals.</title>
        <authorList>
            <person name="Juricova H."/>
            <person name="Matiasovicova J."/>
            <person name="Kubasova T."/>
            <person name="Cejkova D."/>
            <person name="Rychlik I."/>
        </authorList>
    </citation>
    <scope>NUCLEOTIDE SEQUENCE [LARGE SCALE GENOMIC DNA]</scope>
    <source>
        <strain evidence="8 9">An773</strain>
    </source>
</reference>